<gene>
    <name evidence="4" type="ORF">GCM10007140_15840</name>
</gene>
<dbReference type="InterPro" id="IPR029033">
    <property type="entry name" value="His_PPase_superfam"/>
</dbReference>
<evidence type="ECO:0000256" key="1">
    <source>
        <dbReference type="ARBA" id="ARBA00022801"/>
    </source>
</evidence>
<evidence type="ECO:0000256" key="2">
    <source>
        <dbReference type="PIRSR" id="PIRSR613078-1"/>
    </source>
</evidence>
<evidence type="ECO:0000313" key="4">
    <source>
        <dbReference type="EMBL" id="GGE66472.1"/>
    </source>
</evidence>
<feature type="binding site" evidence="3">
    <location>
        <begin position="8"/>
        <end position="15"/>
    </location>
    <ligand>
        <name>substrate</name>
    </ligand>
</feature>
<protein>
    <submittedName>
        <fullName evidence="4">Phosphoglycerate mutase</fullName>
    </submittedName>
</protein>
<reference evidence="4" key="2">
    <citation type="submission" date="2020-09" db="EMBL/GenBank/DDBJ databases">
        <authorList>
            <person name="Sun Q."/>
            <person name="Zhou Y."/>
        </authorList>
    </citation>
    <scope>NUCLEOTIDE SEQUENCE</scope>
    <source>
        <strain evidence="4">CGMCC 1.12698</strain>
    </source>
</reference>
<feature type="active site" description="Proton donor/acceptor" evidence="2">
    <location>
        <position position="83"/>
    </location>
</feature>
<dbReference type="InterPro" id="IPR013078">
    <property type="entry name" value="His_Pase_superF_clade-1"/>
</dbReference>
<dbReference type="GO" id="GO:0005829">
    <property type="term" value="C:cytosol"/>
    <property type="evidence" value="ECO:0007669"/>
    <property type="project" value="TreeGrafter"/>
</dbReference>
<accession>A0A917END1</accession>
<dbReference type="InterPro" id="IPR001345">
    <property type="entry name" value="PG/BPGM_mutase_AS"/>
</dbReference>
<dbReference type="Pfam" id="PF00300">
    <property type="entry name" value="His_Phos_1"/>
    <property type="match status" value="1"/>
</dbReference>
<organism evidence="4 5">
    <name type="scientific">Priestia taiwanensis</name>
    <dbReference type="NCBI Taxonomy" id="1347902"/>
    <lineage>
        <taxon>Bacteria</taxon>
        <taxon>Bacillati</taxon>
        <taxon>Bacillota</taxon>
        <taxon>Bacilli</taxon>
        <taxon>Bacillales</taxon>
        <taxon>Bacillaceae</taxon>
        <taxon>Priestia</taxon>
    </lineage>
</organism>
<dbReference type="Proteomes" id="UP000605259">
    <property type="component" value="Unassembled WGS sequence"/>
</dbReference>
<proteinExistence type="predicted"/>
<dbReference type="PANTHER" id="PTHR46517">
    <property type="entry name" value="FRUCTOSE-2,6-BISPHOSPHATASE TIGAR"/>
    <property type="match status" value="1"/>
</dbReference>
<dbReference type="CDD" id="cd07067">
    <property type="entry name" value="HP_PGM_like"/>
    <property type="match status" value="1"/>
</dbReference>
<dbReference type="GO" id="GO:0004331">
    <property type="term" value="F:fructose-2,6-bisphosphate 2-phosphatase activity"/>
    <property type="evidence" value="ECO:0007669"/>
    <property type="project" value="TreeGrafter"/>
</dbReference>
<dbReference type="GO" id="GO:0045820">
    <property type="term" value="P:negative regulation of glycolytic process"/>
    <property type="evidence" value="ECO:0007669"/>
    <property type="project" value="TreeGrafter"/>
</dbReference>
<sequence>MTEICLVRHGQTDWNFQEIIQGHEDIPLNEVGKQQARQSAEFLSEQQWDIVMSSPLGRAYETAKTIADAVGIDKIILDERFIERNFGEASGKPIPDVRHLIAEGTVEGLETEEEIVARCFQGLQDVAATYAGKRIVLVAHSHAIKAILHAIAPQEITFSTRLANAGANFIQHVDGEWEVVRYNVAEHIRIMQA</sequence>
<keyword evidence="5" id="KW-1185">Reference proteome</keyword>
<dbReference type="Gene3D" id="3.40.50.1240">
    <property type="entry name" value="Phosphoglycerate mutase-like"/>
    <property type="match status" value="1"/>
</dbReference>
<dbReference type="PROSITE" id="PS00175">
    <property type="entry name" value="PG_MUTASE"/>
    <property type="match status" value="1"/>
</dbReference>
<name>A0A917END1_9BACI</name>
<evidence type="ECO:0000256" key="3">
    <source>
        <dbReference type="PIRSR" id="PIRSR613078-2"/>
    </source>
</evidence>
<evidence type="ECO:0000313" key="5">
    <source>
        <dbReference type="Proteomes" id="UP000605259"/>
    </source>
</evidence>
<feature type="active site" description="Tele-phosphohistidine intermediate" evidence="2">
    <location>
        <position position="9"/>
    </location>
</feature>
<keyword evidence="1" id="KW-0378">Hydrolase</keyword>
<reference evidence="4" key="1">
    <citation type="journal article" date="2014" name="Int. J. Syst. Evol. Microbiol.">
        <title>Complete genome sequence of Corynebacterium casei LMG S-19264T (=DSM 44701T), isolated from a smear-ripened cheese.</title>
        <authorList>
            <consortium name="US DOE Joint Genome Institute (JGI-PGF)"/>
            <person name="Walter F."/>
            <person name="Albersmeier A."/>
            <person name="Kalinowski J."/>
            <person name="Ruckert C."/>
        </authorList>
    </citation>
    <scope>NUCLEOTIDE SEQUENCE</scope>
    <source>
        <strain evidence="4">CGMCC 1.12698</strain>
    </source>
</reference>
<dbReference type="InterPro" id="IPR051695">
    <property type="entry name" value="Phosphoglycerate_Mutase"/>
</dbReference>
<feature type="binding site" evidence="3">
    <location>
        <position position="58"/>
    </location>
    <ligand>
        <name>substrate</name>
    </ligand>
</feature>
<dbReference type="SUPFAM" id="SSF53254">
    <property type="entry name" value="Phosphoglycerate mutase-like"/>
    <property type="match status" value="1"/>
</dbReference>
<dbReference type="AlphaFoldDB" id="A0A917END1"/>
<dbReference type="EMBL" id="BMFK01000001">
    <property type="protein sequence ID" value="GGE66472.1"/>
    <property type="molecule type" value="Genomic_DNA"/>
</dbReference>
<dbReference type="GO" id="GO:0043456">
    <property type="term" value="P:regulation of pentose-phosphate shunt"/>
    <property type="evidence" value="ECO:0007669"/>
    <property type="project" value="TreeGrafter"/>
</dbReference>
<dbReference type="PANTHER" id="PTHR46517:SF1">
    <property type="entry name" value="FRUCTOSE-2,6-BISPHOSPHATASE TIGAR"/>
    <property type="match status" value="1"/>
</dbReference>
<dbReference type="SMART" id="SM00855">
    <property type="entry name" value="PGAM"/>
    <property type="match status" value="1"/>
</dbReference>
<comment type="caution">
    <text evidence="4">The sequence shown here is derived from an EMBL/GenBank/DDBJ whole genome shotgun (WGS) entry which is preliminary data.</text>
</comment>
<dbReference type="RefSeq" id="WP_188387827.1">
    <property type="nucleotide sequence ID" value="NZ_BMFK01000001.1"/>
</dbReference>